<feature type="transmembrane region" description="Helical" evidence="1">
    <location>
        <begin position="120"/>
        <end position="141"/>
    </location>
</feature>
<evidence type="ECO:0000256" key="1">
    <source>
        <dbReference type="SAM" id="Phobius"/>
    </source>
</evidence>
<comment type="caution">
    <text evidence="2">The sequence shown here is derived from an EMBL/GenBank/DDBJ whole genome shotgun (WGS) entry which is preliminary data.</text>
</comment>
<reference evidence="2 3" key="1">
    <citation type="journal article" date="2024" name="J Genomics">
        <title>Draft genome sequencing and assembly of Favolaschia claudopus CIRM-BRFM 2984 isolated from oak limbs.</title>
        <authorList>
            <person name="Navarro D."/>
            <person name="Drula E."/>
            <person name="Chaduli D."/>
            <person name="Cazenave R."/>
            <person name="Ahrendt S."/>
            <person name="Wang J."/>
            <person name="Lipzen A."/>
            <person name="Daum C."/>
            <person name="Barry K."/>
            <person name="Grigoriev I.V."/>
            <person name="Favel A."/>
            <person name="Rosso M.N."/>
            <person name="Martin F."/>
        </authorList>
    </citation>
    <scope>NUCLEOTIDE SEQUENCE [LARGE SCALE GENOMIC DNA]</scope>
    <source>
        <strain evidence="2 3">CIRM-BRFM 2984</strain>
    </source>
</reference>
<feature type="transmembrane region" description="Helical" evidence="1">
    <location>
        <begin position="257"/>
        <end position="275"/>
    </location>
</feature>
<evidence type="ECO:0000313" key="2">
    <source>
        <dbReference type="EMBL" id="KAK7028515.1"/>
    </source>
</evidence>
<sequence>MADYTVDSELFDTLWDTLKVVLESTVTALVLYGLYVNLFLLSLYILSHRNTAGTKILIAASCLMAIAGTTQIALTVAYTAVEIDFLRQVVHSDITVDDPTKAFSLTKYKLWTSLTTAQGTAFIVNYFVTCCIFLYRCYVVWGCRLEPIVLPALLSLSTAVIGGITCVASWDSITWERTACILAVATNLCLTAFTAGRIFWVQRLASALPSLDKSTSRRYNLAITVILESGAITLAVTIGMVIGEFLNVQLLAITRGFAQQLMNIIPTFTLVYVGLKNMADDSEAALESNTSVRCTQAAGGVSLRRRSRASFLKSVSNEQDPNATEGRV</sequence>
<feature type="transmembrane region" description="Helical" evidence="1">
    <location>
        <begin position="221"/>
        <end position="242"/>
    </location>
</feature>
<evidence type="ECO:0000313" key="3">
    <source>
        <dbReference type="Proteomes" id="UP001362999"/>
    </source>
</evidence>
<name>A0AAW0BQH0_9AGAR</name>
<feature type="transmembrane region" description="Helical" evidence="1">
    <location>
        <begin position="182"/>
        <end position="200"/>
    </location>
</feature>
<gene>
    <name evidence="2" type="ORF">R3P38DRAFT_2936897</name>
</gene>
<feature type="transmembrane region" description="Helical" evidence="1">
    <location>
        <begin position="148"/>
        <end position="170"/>
    </location>
</feature>
<keyword evidence="1" id="KW-1133">Transmembrane helix</keyword>
<feature type="transmembrane region" description="Helical" evidence="1">
    <location>
        <begin position="56"/>
        <end position="81"/>
    </location>
</feature>
<dbReference type="Proteomes" id="UP001362999">
    <property type="component" value="Unassembled WGS sequence"/>
</dbReference>
<protein>
    <submittedName>
        <fullName evidence="2">Uncharacterized protein</fullName>
    </submittedName>
</protein>
<proteinExistence type="predicted"/>
<accession>A0AAW0BQH0</accession>
<keyword evidence="3" id="KW-1185">Reference proteome</keyword>
<feature type="transmembrane region" description="Helical" evidence="1">
    <location>
        <begin position="20"/>
        <end position="44"/>
    </location>
</feature>
<organism evidence="2 3">
    <name type="scientific">Favolaschia claudopus</name>
    <dbReference type="NCBI Taxonomy" id="2862362"/>
    <lineage>
        <taxon>Eukaryota</taxon>
        <taxon>Fungi</taxon>
        <taxon>Dikarya</taxon>
        <taxon>Basidiomycota</taxon>
        <taxon>Agaricomycotina</taxon>
        <taxon>Agaricomycetes</taxon>
        <taxon>Agaricomycetidae</taxon>
        <taxon>Agaricales</taxon>
        <taxon>Marasmiineae</taxon>
        <taxon>Mycenaceae</taxon>
        <taxon>Favolaschia</taxon>
    </lineage>
</organism>
<dbReference type="EMBL" id="JAWWNJ010000028">
    <property type="protein sequence ID" value="KAK7028515.1"/>
    <property type="molecule type" value="Genomic_DNA"/>
</dbReference>
<dbReference type="AlphaFoldDB" id="A0AAW0BQH0"/>
<keyword evidence="1" id="KW-0472">Membrane</keyword>
<keyword evidence="1" id="KW-0812">Transmembrane</keyword>